<gene>
    <name evidence="3" type="ORF">SAMN04489713_105179</name>
</gene>
<dbReference type="InterPro" id="IPR002559">
    <property type="entry name" value="Transposase_11"/>
</dbReference>
<evidence type="ECO:0000313" key="3">
    <source>
        <dbReference type="EMBL" id="SFO34743.1"/>
    </source>
</evidence>
<evidence type="ECO:0000313" key="4">
    <source>
        <dbReference type="Proteomes" id="UP000183413"/>
    </source>
</evidence>
<accession>A0A1I5GFR3</accession>
<proteinExistence type="predicted"/>
<feature type="domain" description="Transposase IS4-like" evidence="1">
    <location>
        <begin position="111"/>
        <end position="197"/>
    </location>
</feature>
<dbReference type="GO" id="GO:0004803">
    <property type="term" value="F:transposase activity"/>
    <property type="evidence" value="ECO:0007669"/>
    <property type="project" value="InterPro"/>
</dbReference>
<dbReference type="NCBIfam" id="NF033580">
    <property type="entry name" value="transpos_IS5_3"/>
    <property type="match status" value="1"/>
</dbReference>
<dbReference type="Pfam" id="PF01609">
    <property type="entry name" value="DDE_Tnp_1"/>
    <property type="match status" value="1"/>
</dbReference>
<organism evidence="3 4">
    <name type="scientific">Actinomadura madurae</name>
    <dbReference type="NCBI Taxonomy" id="1993"/>
    <lineage>
        <taxon>Bacteria</taxon>
        <taxon>Bacillati</taxon>
        <taxon>Actinomycetota</taxon>
        <taxon>Actinomycetes</taxon>
        <taxon>Streptosporangiales</taxon>
        <taxon>Thermomonosporaceae</taxon>
        <taxon>Actinomadura</taxon>
    </lineage>
</organism>
<dbReference type="PANTHER" id="PTHR30007">
    <property type="entry name" value="PHP DOMAIN PROTEIN"/>
    <property type="match status" value="1"/>
</dbReference>
<dbReference type="PANTHER" id="PTHR30007:SF0">
    <property type="entry name" value="TRANSPOSASE"/>
    <property type="match status" value="1"/>
</dbReference>
<name>A0A1I5GFR3_9ACTN</name>
<dbReference type="InParanoid" id="A0A1I5GFR3"/>
<reference evidence="3 4" key="1">
    <citation type="submission" date="2016-10" db="EMBL/GenBank/DDBJ databases">
        <authorList>
            <person name="de Groot N.N."/>
        </authorList>
    </citation>
    <scope>NUCLEOTIDE SEQUENCE [LARGE SCALE GENOMIC DNA]</scope>
    <source>
        <strain evidence="3 4">DSM 43067</strain>
    </source>
</reference>
<evidence type="ECO:0000259" key="2">
    <source>
        <dbReference type="Pfam" id="PF13340"/>
    </source>
</evidence>
<feature type="domain" description="Insertion element IS402-like" evidence="2">
    <location>
        <begin position="17"/>
        <end position="95"/>
    </location>
</feature>
<keyword evidence="4" id="KW-1185">Reference proteome</keyword>
<dbReference type="InterPro" id="IPR025161">
    <property type="entry name" value="IS402-like_dom"/>
</dbReference>
<dbReference type="RefSeq" id="WP_075021466.1">
    <property type="nucleotide sequence ID" value="NZ_FOVH01000005.1"/>
</dbReference>
<dbReference type="Pfam" id="PF13340">
    <property type="entry name" value="DUF4096"/>
    <property type="match status" value="1"/>
</dbReference>
<sequence length="290" mass="31526">MGLEGVAGGRKPYRSDLSDERWALIEPVIAAWKARHPSVSGHQGRYQMREIVNAILYQERTGCGWEYLPHDLPPRSAVYYYFARWRDDGLTQTIHDLLRGRVREVAGRAEDPSAVVMDSQTVHAAAGVPSATTGLDPGKKSRGRKRGIATDALGLLIAVVVTAASVHDNAIGIELLDRVAIDNPGVRTAWVDAGFKNAVAGHGAGLGITVTVVQPEPGTKGFTPVPKRWVAEQTFGTTMLHRRLARDHEKLPASSESHLYWAATDRMTRRLTGTTTRWRGTPPPASGTAA</sequence>
<dbReference type="Proteomes" id="UP000183413">
    <property type="component" value="Unassembled WGS sequence"/>
</dbReference>
<dbReference type="STRING" id="1993.SAMN04489713_105179"/>
<dbReference type="AlphaFoldDB" id="A0A1I5GFR3"/>
<dbReference type="GO" id="GO:0006313">
    <property type="term" value="P:DNA transposition"/>
    <property type="evidence" value="ECO:0007669"/>
    <property type="project" value="InterPro"/>
</dbReference>
<dbReference type="GO" id="GO:0003677">
    <property type="term" value="F:DNA binding"/>
    <property type="evidence" value="ECO:0007669"/>
    <property type="project" value="InterPro"/>
</dbReference>
<protein>
    <submittedName>
        <fullName evidence="3">Transposase</fullName>
    </submittedName>
</protein>
<evidence type="ECO:0000259" key="1">
    <source>
        <dbReference type="Pfam" id="PF01609"/>
    </source>
</evidence>
<dbReference type="EMBL" id="FOVH01000005">
    <property type="protein sequence ID" value="SFO34743.1"/>
    <property type="molecule type" value="Genomic_DNA"/>
</dbReference>